<evidence type="ECO:0000256" key="4">
    <source>
        <dbReference type="ARBA" id="ARBA00023002"/>
    </source>
</evidence>
<organism evidence="7 8">
    <name type="scientific">Phaseolus coccineus</name>
    <name type="common">Scarlet runner bean</name>
    <name type="synonym">Phaseolus multiflorus</name>
    <dbReference type="NCBI Taxonomy" id="3886"/>
    <lineage>
        <taxon>Eukaryota</taxon>
        <taxon>Viridiplantae</taxon>
        <taxon>Streptophyta</taxon>
        <taxon>Embryophyta</taxon>
        <taxon>Tracheophyta</taxon>
        <taxon>Spermatophyta</taxon>
        <taxon>Magnoliopsida</taxon>
        <taxon>eudicotyledons</taxon>
        <taxon>Gunneridae</taxon>
        <taxon>Pentapetalae</taxon>
        <taxon>rosids</taxon>
        <taxon>fabids</taxon>
        <taxon>Fabales</taxon>
        <taxon>Fabaceae</taxon>
        <taxon>Papilionoideae</taxon>
        <taxon>50 kb inversion clade</taxon>
        <taxon>NPAAA clade</taxon>
        <taxon>indigoferoid/millettioid clade</taxon>
        <taxon>Phaseoleae</taxon>
        <taxon>Phaseolus</taxon>
    </lineage>
</organism>
<dbReference type="PANTHER" id="PTHR24014">
    <property type="entry name" value="2-OXOGLUTARATE AND IRON-DEPENDENT OXYGENASE DOMAIN-CONTAINING PROTEIN 2"/>
    <property type="match status" value="1"/>
</dbReference>
<dbReference type="PANTHER" id="PTHR24014:SF20">
    <property type="entry name" value="2OG-FE(II) OXYGENASE FAMILY OXIDOREDUCTASE"/>
    <property type="match status" value="1"/>
</dbReference>
<evidence type="ECO:0000256" key="3">
    <source>
        <dbReference type="ARBA" id="ARBA00022964"/>
    </source>
</evidence>
<sequence>MRVAERAQNVWKPKVQQKQNLSYAQIVTGGNASCSQDNVRDSFLNVDLEATSWLDGCFVGCLREVPNLQSIKESFIMGGFSLVRLRYLGEKFVLLSCDDVGVLCNLIEDNKAWFDGLFSSVFPWDGSFTIKERFAWVRCRGIPLQLWSNHCFVNIGVVVGEVVEIDEATKEKERLEFARFRVKILVTSSVSMVKVISINGILCKVSFEEDMCFSELAFNSLVGKWGGVDTELDTEAGSEDGGVGGSLRDSVGSDFGELHGVGKGEEATVQCKVTPFCLGKEHQLHGLTEFQESVRAAIKDDGPLGAIPSHQPRINEGLIKNEVVVNEEGTQASEARQGGYDGINEMLTAFKKGLVEKVLANNEVTLHEGSPVVECGSRGAYKEQLSTMNTPLVDNSDGKALEKVIEEASGINEELASHLPNFKEMITKKCSELIVKSTSRQQDGIEEAFFTSMGHEGSPSWVANSFGPRPSFDELEHSGVRVVGKDDVACSSHIGGRTNIALPVQDVPPIVVDNLILESEKLDGIDEERRKGTLVSARVEQGFQSSTVGAAPLFDLIALEGKGVDNSSRMHFGLMDYGVVRPRDSVVKVKDVASILETNEDSRSLRLASRKVTRLEEDVSEAAGFTLKDSNLVDVRVEQAVFLVQQPSARIDSLFTTDSAIENSFVILRWIEQFRKLARYRLQLMVNYQRLNWDIYNMNAQKFFTPSFLCAIEENTEEGFRNIMDEPCPGVFTFDMLHPQFCEKLIREVDNFLRWTADLKIKIMRPNELHEHGAVLHDLGMEPMLQTFRKEYIEPITRVFYGEFGGSALDSHYAFVVDHGLARDGEVDLHVDDAHLALNICLGYDFSGGELFFRGVRCDDHITTGCQPEEMLDYCHVPGRAILHTGRHRHGTTATTSGRRLNLIFWLKSSRLAKWRRYQNDCSSWCAECMRKKKDEAS</sequence>
<dbReference type="InterPro" id="IPR006620">
    <property type="entry name" value="Pro_4_hyd_alph"/>
</dbReference>
<dbReference type="Pfam" id="PF25238">
    <property type="entry name" value="OGFOD2-like"/>
    <property type="match status" value="1"/>
</dbReference>
<protein>
    <recommendedName>
        <fullName evidence="6">Fe2OG dioxygenase domain-containing protein</fullName>
    </recommendedName>
</protein>
<dbReference type="SMART" id="SM00702">
    <property type="entry name" value="P4Hc"/>
    <property type="match status" value="1"/>
</dbReference>
<dbReference type="PROSITE" id="PS51471">
    <property type="entry name" value="FE2OG_OXY"/>
    <property type="match status" value="1"/>
</dbReference>
<keyword evidence="4" id="KW-0560">Oxidoreductase</keyword>
<dbReference type="GO" id="GO:0016705">
    <property type="term" value="F:oxidoreductase activity, acting on paired donors, with incorporation or reduction of molecular oxygen"/>
    <property type="evidence" value="ECO:0007669"/>
    <property type="project" value="InterPro"/>
</dbReference>
<proteinExistence type="predicted"/>
<dbReference type="InterPro" id="IPR005123">
    <property type="entry name" value="Oxoglu/Fe-dep_dioxygenase_dom"/>
</dbReference>
<gene>
    <name evidence="7" type="ORF">VNO80_17023</name>
</gene>
<keyword evidence="2" id="KW-0479">Metal-binding</keyword>
<dbReference type="Proteomes" id="UP001374584">
    <property type="component" value="Unassembled WGS sequence"/>
</dbReference>
<keyword evidence="8" id="KW-1185">Reference proteome</keyword>
<accession>A0AAN9MUD8</accession>
<keyword evidence="5" id="KW-0408">Iron</keyword>
<dbReference type="GO" id="GO:0051213">
    <property type="term" value="F:dioxygenase activity"/>
    <property type="evidence" value="ECO:0007669"/>
    <property type="project" value="UniProtKB-KW"/>
</dbReference>
<comment type="cofactor">
    <cofactor evidence="1">
        <name>L-ascorbate</name>
        <dbReference type="ChEBI" id="CHEBI:38290"/>
    </cofactor>
</comment>
<dbReference type="GO" id="GO:0005506">
    <property type="term" value="F:iron ion binding"/>
    <property type="evidence" value="ECO:0007669"/>
    <property type="project" value="InterPro"/>
</dbReference>
<dbReference type="GO" id="GO:0031418">
    <property type="term" value="F:L-ascorbic acid binding"/>
    <property type="evidence" value="ECO:0007669"/>
    <property type="project" value="InterPro"/>
</dbReference>
<name>A0AAN9MUD8_PHACN</name>
<evidence type="ECO:0000313" key="8">
    <source>
        <dbReference type="Proteomes" id="UP001374584"/>
    </source>
</evidence>
<keyword evidence="3" id="KW-0223">Dioxygenase</keyword>
<evidence type="ECO:0000256" key="5">
    <source>
        <dbReference type="ARBA" id="ARBA00023004"/>
    </source>
</evidence>
<dbReference type="EMBL" id="JAYMYR010000006">
    <property type="protein sequence ID" value="KAK7357728.1"/>
    <property type="molecule type" value="Genomic_DNA"/>
</dbReference>
<evidence type="ECO:0000313" key="7">
    <source>
        <dbReference type="EMBL" id="KAK7357728.1"/>
    </source>
</evidence>
<feature type="domain" description="Fe2OG dioxygenase" evidence="6">
    <location>
        <begin position="810"/>
        <end position="909"/>
    </location>
</feature>
<evidence type="ECO:0000256" key="2">
    <source>
        <dbReference type="ARBA" id="ARBA00022723"/>
    </source>
</evidence>
<comment type="caution">
    <text evidence="7">The sequence shown here is derived from an EMBL/GenBank/DDBJ whole genome shotgun (WGS) entry which is preliminary data.</text>
</comment>
<evidence type="ECO:0000259" key="6">
    <source>
        <dbReference type="PROSITE" id="PS51471"/>
    </source>
</evidence>
<evidence type="ECO:0000256" key="1">
    <source>
        <dbReference type="ARBA" id="ARBA00001961"/>
    </source>
</evidence>
<dbReference type="AlphaFoldDB" id="A0AAN9MUD8"/>
<reference evidence="7 8" key="1">
    <citation type="submission" date="2024-01" db="EMBL/GenBank/DDBJ databases">
        <title>The genomes of 5 underutilized Papilionoideae crops provide insights into root nodulation and disease resistanc.</title>
        <authorList>
            <person name="Jiang F."/>
        </authorList>
    </citation>
    <scope>NUCLEOTIDE SEQUENCE [LARGE SCALE GENOMIC DNA]</scope>
    <source>
        <strain evidence="7">JINMINGXINNONG_FW02</strain>
        <tissue evidence="7">Leaves</tissue>
    </source>
</reference>